<dbReference type="AlphaFoldDB" id="A0A2P9ABB1"/>
<evidence type="ECO:0000256" key="1">
    <source>
        <dbReference type="SAM" id="MobiDB-lite"/>
    </source>
</evidence>
<evidence type="ECO:0000313" key="3">
    <source>
        <dbReference type="Proteomes" id="UP000245698"/>
    </source>
</evidence>
<sequence>MRGASASLRSRTSTRKSRPRRFSPRRTARNSARFRSRLGCAPTGLPVAGNDLVFRSGAEPLATAVAAGCDDATTTLGGHAGTETVPAFADEFGRLVGTLHLF</sequence>
<accession>A0A2P9ABB1</accession>
<keyword evidence="3" id="KW-1185">Reference proteome</keyword>
<gene>
    <name evidence="2" type="ORF">BQ8482_110311</name>
</gene>
<name>A0A2P9ABB1_9HYPH</name>
<feature type="region of interest" description="Disordered" evidence="1">
    <location>
        <begin position="1"/>
        <end position="35"/>
    </location>
</feature>
<feature type="compositionally biased region" description="Basic residues" evidence="1">
    <location>
        <begin position="12"/>
        <end position="35"/>
    </location>
</feature>
<organism evidence="2 3">
    <name type="scientific">Mesorhizobium delmotii</name>
    <dbReference type="NCBI Taxonomy" id="1631247"/>
    <lineage>
        <taxon>Bacteria</taxon>
        <taxon>Pseudomonadati</taxon>
        <taxon>Pseudomonadota</taxon>
        <taxon>Alphaproteobacteria</taxon>
        <taxon>Hyphomicrobiales</taxon>
        <taxon>Phyllobacteriaceae</taxon>
        <taxon>Mesorhizobium</taxon>
    </lineage>
</organism>
<proteinExistence type="predicted"/>
<evidence type="ECO:0000313" key="2">
    <source>
        <dbReference type="EMBL" id="SJM28381.1"/>
    </source>
</evidence>
<dbReference type="Proteomes" id="UP000245698">
    <property type="component" value="Unassembled WGS sequence"/>
</dbReference>
<feature type="compositionally biased region" description="Low complexity" evidence="1">
    <location>
        <begin position="1"/>
        <end position="11"/>
    </location>
</feature>
<protein>
    <submittedName>
        <fullName evidence="2">Uncharacterized protein</fullName>
    </submittedName>
</protein>
<dbReference type="EMBL" id="FUIG01000013">
    <property type="protein sequence ID" value="SJM28381.1"/>
    <property type="molecule type" value="Genomic_DNA"/>
</dbReference>
<reference evidence="3" key="1">
    <citation type="submission" date="2016-12" db="EMBL/GenBank/DDBJ databases">
        <authorList>
            <person name="Brunel B."/>
        </authorList>
    </citation>
    <scope>NUCLEOTIDE SEQUENCE [LARGE SCALE GENOMIC DNA]</scope>
</reference>